<proteinExistence type="predicted"/>
<gene>
    <name evidence="1" type="ORF">M3N55_12885</name>
</gene>
<protein>
    <recommendedName>
        <fullName evidence="3">Hint domain-containing protein</fullName>
    </recommendedName>
</protein>
<comment type="caution">
    <text evidence="1">The sequence shown here is derived from an EMBL/GenBank/DDBJ whole genome shotgun (WGS) entry which is preliminary data.</text>
</comment>
<evidence type="ECO:0000313" key="2">
    <source>
        <dbReference type="Proteomes" id="UP001202550"/>
    </source>
</evidence>
<evidence type="ECO:0008006" key="3">
    <source>
        <dbReference type="Google" id="ProtNLM"/>
    </source>
</evidence>
<evidence type="ECO:0000313" key="1">
    <source>
        <dbReference type="EMBL" id="MCL1629626.1"/>
    </source>
</evidence>
<keyword evidence="2" id="KW-1185">Reference proteome</keyword>
<dbReference type="RefSeq" id="WP_249059735.1">
    <property type="nucleotide sequence ID" value="NZ_JALZWP010000014.1"/>
</dbReference>
<sequence>MTTISLAPPLPAARGGSRCATAPASEGFGVSTRVRTLMGWQPVAALMAGDLVVDSAGNLHELRGIRRVQADGKTVVRIARKGRAPVTVGGGQSLCADDWRAQIVFGQAAVTVADRMVDGVALRRGRPGKAILCQLQFDSVVCLDIDGAMAVVKPAL</sequence>
<name>A0ABT0M439_9RHOB</name>
<reference evidence="1 2" key="1">
    <citation type="submission" date="2022-05" db="EMBL/GenBank/DDBJ databases">
        <title>Seasonal and diel survey of microbial diversity of the Tyrrhenian coast.</title>
        <authorList>
            <person name="Gattoni G."/>
            <person name="Corral P."/>
        </authorList>
    </citation>
    <scope>NUCLEOTIDE SEQUENCE [LARGE SCALE GENOMIC DNA]</scope>
    <source>
        <strain evidence="1 2">V10</strain>
    </source>
</reference>
<organism evidence="1 2">
    <name type="scientific">Roseinatronobacter domitianus</name>
    <dbReference type="NCBI Taxonomy" id="2940293"/>
    <lineage>
        <taxon>Bacteria</taxon>
        <taxon>Pseudomonadati</taxon>
        <taxon>Pseudomonadota</taxon>
        <taxon>Alphaproteobacteria</taxon>
        <taxon>Rhodobacterales</taxon>
        <taxon>Paracoccaceae</taxon>
        <taxon>Roseinatronobacter</taxon>
    </lineage>
</organism>
<accession>A0ABT0M439</accession>
<dbReference type="EMBL" id="JALZWP010000014">
    <property type="protein sequence ID" value="MCL1629626.1"/>
    <property type="molecule type" value="Genomic_DNA"/>
</dbReference>
<dbReference type="Proteomes" id="UP001202550">
    <property type="component" value="Unassembled WGS sequence"/>
</dbReference>